<dbReference type="PROSITE" id="PS51257">
    <property type="entry name" value="PROKAR_LIPOPROTEIN"/>
    <property type="match status" value="1"/>
</dbReference>
<evidence type="ECO:0000259" key="6">
    <source>
        <dbReference type="Pfam" id="PF21253"/>
    </source>
</evidence>
<dbReference type="AlphaFoldDB" id="A0A7C3RHZ6"/>
<dbReference type="Pfam" id="PF21253">
    <property type="entry name" value="Mann_GBD_bact"/>
    <property type="match status" value="1"/>
</dbReference>
<gene>
    <name evidence="7" type="ORF">ENW00_03940</name>
</gene>
<sequence length="473" mass="52598">MKKLKLLNTLLLFLIFISLISGCTKTTDIYNNTLTEDNTVIITKENINKAPSTSGIKGVNNPHIWFDSQAYSALDTIKSYGFNTVRIVWQTNGSASRLKQIIDRCKSLGLKPIPELHDVTGSTSTSDLDRMVSWWINNKSYIASDVWINIANEWGPRNSTIWRDAYKNAVSRMRNAGINNVLVIDSGGWGQDDQDILNYALEVLNSDPLKNIVFSIHMYGEWNDNSKIYNFLSTCKNRGIPIIVGEFGYNYNNGNNNLGCKVDALYLMQTCRNLGIGFIAWSWTGNNSENAWLDMTSPSDWKTLTYWGKMVVYEKDPNAGNSSVLYNFEGSTQNWTGTNVVGGPWSVNEWAYNGSYSLKADVDLGTGKQFYLCIISNHNFSGKSKLKAVVRHAAWGDQGTGMQAKLYIKVGSNWKWYDGGTVNISSNTSGTVLTLNLSGISGLNDVRELGVQFLSGSGSSGRSAIYLDYLTIE</sequence>
<organism evidence="7">
    <name type="scientific">Dictyoglomus thermophilum</name>
    <dbReference type="NCBI Taxonomy" id="14"/>
    <lineage>
        <taxon>Bacteria</taxon>
        <taxon>Pseudomonadati</taxon>
        <taxon>Dictyoglomota</taxon>
        <taxon>Dictyoglomia</taxon>
        <taxon>Dictyoglomales</taxon>
        <taxon>Dictyoglomaceae</taxon>
        <taxon>Dictyoglomus</taxon>
    </lineage>
</organism>
<name>A0A7C3RHZ6_DICTH</name>
<accession>A0A7C3RHZ6</accession>
<dbReference type="InterPro" id="IPR017853">
    <property type="entry name" value="GH"/>
</dbReference>
<evidence type="ECO:0000256" key="3">
    <source>
        <dbReference type="RuleBase" id="RU361153"/>
    </source>
</evidence>
<dbReference type="InterPro" id="IPR049475">
    <property type="entry name" value="Mann_GBD_bact"/>
</dbReference>
<dbReference type="PANTHER" id="PTHR34142:SF1">
    <property type="entry name" value="GLYCOSIDE HYDROLASE FAMILY 5 DOMAIN-CONTAINING PROTEIN"/>
    <property type="match status" value="1"/>
</dbReference>
<keyword evidence="2 3" id="KW-0326">Glycosidase</keyword>
<keyword evidence="1 3" id="KW-0378">Hydrolase</keyword>
<evidence type="ECO:0000313" key="7">
    <source>
        <dbReference type="EMBL" id="HFX13298.1"/>
    </source>
</evidence>
<dbReference type="EMBL" id="DTIN01000014">
    <property type="protein sequence ID" value="HFX13298.1"/>
    <property type="molecule type" value="Genomic_DNA"/>
</dbReference>
<dbReference type="InterPro" id="IPR008979">
    <property type="entry name" value="Galactose-bd-like_sf"/>
</dbReference>
<dbReference type="SUPFAM" id="SSF49785">
    <property type="entry name" value="Galactose-binding domain-like"/>
    <property type="match status" value="1"/>
</dbReference>
<reference evidence="7" key="1">
    <citation type="journal article" date="2020" name="mSystems">
        <title>Genome- and Community-Level Interaction Insights into Carbon Utilization and Element Cycling Functions of Hydrothermarchaeota in Hydrothermal Sediment.</title>
        <authorList>
            <person name="Zhou Z."/>
            <person name="Liu Y."/>
            <person name="Xu W."/>
            <person name="Pan J."/>
            <person name="Luo Z.H."/>
            <person name="Li M."/>
        </authorList>
    </citation>
    <scope>NUCLEOTIDE SEQUENCE [LARGE SCALE GENOMIC DNA]</scope>
    <source>
        <strain evidence="7">SpSt-81</strain>
    </source>
</reference>
<dbReference type="GO" id="GO:0004553">
    <property type="term" value="F:hydrolase activity, hydrolyzing O-glycosyl compounds"/>
    <property type="evidence" value="ECO:0007669"/>
    <property type="project" value="InterPro"/>
</dbReference>
<feature type="chain" id="PRO_5028437263" evidence="4">
    <location>
        <begin position="22"/>
        <end position="473"/>
    </location>
</feature>
<feature type="signal peptide" evidence="4">
    <location>
        <begin position="1"/>
        <end position="21"/>
    </location>
</feature>
<dbReference type="Pfam" id="PF00150">
    <property type="entry name" value="Cellulase"/>
    <property type="match status" value="1"/>
</dbReference>
<protein>
    <submittedName>
        <fullName evidence="7">Uncharacterized protein</fullName>
    </submittedName>
</protein>
<feature type="domain" description="Mannanase galactose-binding" evidence="6">
    <location>
        <begin position="326"/>
        <end position="468"/>
    </location>
</feature>
<feature type="domain" description="Glycoside hydrolase family 5" evidence="5">
    <location>
        <begin position="55"/>
        <end position="286"/>
    </location>
</feature>
<keyword evidence="4" id="KW-0732">Signal</keyword>
<dbReference type="GO" id="GO:0009251">
    <property type="term" value="P:glucan catabolic process"/>
    <property type="evidence" value="ECO:0007669"/>
    <property type="project" value="TreeGrafter"/>
</dbReference>
<comment type="similarity">
    <text evidence="3">Belongs to the glycosyl hydrolase 5 (cellulase A) family.</text>
</comment>
<comment type="caution">
    <text evidence="7">The sequence shown here is derived from an EMBL/GenBank/DDBJ whole genome shotgun (WGS) entry which is preliminary data.</text>
</comment>
<evidence type="ECO:0000256" key="2">
    <source>
        <dbReference type="ARBA" id="ARBA00023295"/>
    </source>
</evidence>
<dbReference type="InterPro" id="IPR001547">
    <property type="entry name" value="Glyco_hydro_5"/>
</dbReference>
<dbReference type="Gene3D" id="3.20.20.80">
    <property type="entry name" value="Glycosidases"/>
    <property type="match status" value="1"/>
</dbReference>
<dbReference type="Gene3D" id="2.60.120.260">
    <property type="entry name" value="Galactose-binding domain-like"/>
    <property type="match status" value="1"/>
</dbReference>
<evidence type="ECO:0000259" key="5">
    <source>
        <dbReference type="Pfam" id="PF00150"/>
    </source>
</evidence>
<evidence type="ECO:0000256" key="1">
    <source>
        <dbReference type="ARBA" id="ARBA00022801"/>
    </source>
</evidence>
<dbReference type="PANTHER" id="PTHR34142">
    <property type="entry name" value="ENDO-BETA-1,4-GLUCANASE A"/>
    <property type="match status" value="1"/>
</dbReference>
<evidence type="ECO:0000256" key="4">
    <source>
        <dbReference type="SAM" id="SignalP"/>
    </source>
</evidence>
<dbReference type="SUPFAM" id="SSF51445">
    <property type="entry name" value="(Trans)glycosidases"/>
    <property type="match status" value="1"/>
</dbReference>
<proteinExistence type="inferred from homology"/>